<protein>
    <submittedName>
        <fullName evidence="9">Unannotated protein</fullName>
    </submittedName>
</protein>
<keyword evidence="4" id="KW-0274">FAD</keyword>
<dbReference type="Pfam" id="PF02770">
    <property type="entry name" value="Acyl-CoA_dh_M"/>
    <property type="match status" value="1"/>
</dbReference>
<comment type="cofactor">
    <cofactor evidence="1">
        <name>FAD</name>
        <dbReference type="ChEBI" id="CHEBI:57692"/>
    </cofactor>
</comment>
<gene>
    <name evidence="9" type="ORF">UFOPK3564_03178</name>
</gene>
<dbReference type="InterPro" id="IPR009075">
    <property type="entry name" value="AcylCo_DH/oxidase_C"/>
</dbReference>
<dbReference type="EMBL" id="CAFBMK010000282">
    <property type="protein sequence ID" value="CAB4945181.1"/>
    <property type="molecule type" value="Genomic_DNA"/>
</dbReference>
<feature type="domain" description="Acyl-CoA dehydrogenase/oxidase C-terminal" evidence="6">
    <location>
        <begin position="240"/>
        <end position="394"/>
    </location>
</feature>
<dbReference type="Pfam" id="PF02771">
    <property type="entry name" value="Acyl-CoA_dh_N"/>
    <property type="match status" value="1"/>
</dbReference>
<dbReference type="SUPFAM" id="SSF47203">
    <property type="entry name" value="Acyl-CoA dehydrogenase C-terminal domain-like"/>
    <property type="match status" value="1"/>
</dbReference>
<dbReference type="Gene3D" id="1.10.540.10">
    <property type="entry name" value="Acyl-CoA dehydrogenase/oxidase, N-terminal domain"/>
    <property type="match status" value="1"/>
</dbReference>
<dbReference type="Gene3D" id="2.40.110.10">
    <property type="entry name" value="Butyryl-CoA Dehydrogenase, subunit A, domain 2"/>
    <property type="match status" value="1"/>
</dbReference>
<dbReference type="PANTHER" id="PTHR43884:SF12">
    <property type="entry name" value="ISOVALERYL-COA DEHYDROGENASE, MITOCHONDRIAL-RELATED"/>
    <property type="match status" value="1"/>
</dbReference>
<evidence type="ECO:0000259" key="6">
    <source>
        <dbReference type="Pfam" id="PF00441"/>
    </source>
</evidence>
<name>A0A6J7JQR0_9ZZZZ</name>
<dbReference type="PANTHER" id="PTHR43884">
    <property type="entry name" value="ACYL-COA DEHYDROGENASE"/>
    <property type="match status" value="1"/>
</dbReference>
<evidence type="ECO:0000259" key="8">
    <source>
        <dbReference type="Pfam" id="PF02771"/>
    </source>
</evidence>
<keyword evidence="5" id="KW-0560">Oxidoreductase</keyword>
<dbReference type="SUPFAM" id="SSF56645">
    <property type="entry name" value="Acyl-CoA dehydrogenase NM domain-like"/>
    <property type="match status" value="1"/>
</dbReference>
<keyword evidence="3" id="KW-0285">Flavoprotein</keyword>
<dbReference type="InterPro" id="IPR006091">
    <property type="entry name" value="Acyl-CoA_Oxase/DH_mid-dom"/>
</dbReference>
<dbReference type="InterPro" id="IPR037069">
    <property type="entry name" value="AcylCoA_DH/ox_N_sf"/>
</dbReference>
<dbReference type="AlphaFoldDB" id="A0A6J7JQR0"/>
<dbReference type="GO" id="GO:0006552">
    <property type="term" value="P:L-leucine catabolic process"/>
    <property type="evidence" value="ECO:0007669"/>
    <property type="project" value="TreeGrafter"/>
</dbReference>
<dbReference type="Pfam" id="PF00441">
    <property type="entry name" value="Acyl-CoA_dh_1"/>
    <property type="match status" value="1"/>
</dbReference>
<dbReference type="GO" id="GO:0050660">
    <property type="term" value="F:flavin adenine dinucleotide binding"/>
    <property type="evidence" value="ECO:0007669"/>
    <property type="project" value="InterPro"/>
</dbReference>
<dbReference type="InterPro" id="IPR036250">
    <property type="entry name" value="AcylCo_DH-like_C"/>
</dbReference>
<dbReference type="Gene3D" id="1.20.140.10">
    <property type="entry name" value="Butyryl-CoA Dehydrogenase, subunit A, domain 3"/>
    <property type="match status" value="1"/>
</dbReference>
<reference evidence="9" key="1">
    <citation type="submission" date="2020-05" db="EMBL/GenBank/DDBJ databases">
        <authorList>
            <person name="Chiriac C."/>
            <person name="Salcher M."/>
            <person name="Ghai R."/>
            <person name="Kavagutti S V."/>
        </authorList>
    </citation>
    <scope>NUCLEOTIDE SEQUENCE</scope>
</reference>
<evidence type="ECO:0000256" key="3">
    <source>
        <dbReference type="ARBA" id="ARBA00022630"/>
    </source>
</evidence>
<dbReference type="InterPro" id="IPR006089">
    <property type="entry name" value="Acyl-CoA_DH_CS"/>
</dbReference>
<dbReference type="InterPro" id="IPR009100">
    <property type="entry name" value="AcylCoA_DH/oxidase_NM_dom_sf"/>
</dbReference>
<evidence type="ECO:0000256" key="5">
    <source>
        <dbReference type="ARBA" id="ARBA00023002"/>
    </source>
</evidence>
<sequence length="400" mass="42301">MSSIAPTTPATGGLLTPDHREILGAADEYARNVLFPFQQRMDDEEWWPSEVFPSLGAQGYLGVQAPEAYGGAGLDLVSEGMVGQAISRWNPAVGLSYLAHENLCLGNLLANADDALLQRFAPGLIDGSLVGALGLTEPGAGSDALGGMRTTAVRDGDEYVLNGTKIYITNGPIADVVLVYAKTDLDAGPRGISAFLVETTTPGFSVAQKLIKMGLRGSPTGELLFEDCRVPAANLVGKEGGGVAVVMNGLDRERVCLAFSCLGLAERAVDLTIAYARDREQFGSAIGSFQMVAAMIAEMYADLESLRSMTLDVATEVGNTAFGVAHQHIATRSAALALVAGNNLMRILDKAVQVHGGMGFMWETEVNRLYRAGKLYEIGAGTNEVRKSIIASNLLSTRAR</sequence>
<evidence type="ECO:0000313" key="9">
    <source>
        <dbReference type="EMBL" id="CAB4945181.1"/>
    </source>
</evidence>
<evidence type="ECO:0000256" key="1">
    <source>
        <dbReference type="ARBA" id="ARBA00001974"/>
    </source>
</evidence>
<accession>A0A6J7JQR0</accession>
<organism evidence="9">
    <name type="scientific">freshwater metagenome</name>
    <dbReference type="NCBI Taxonomy" id="449393"/>
    <lineage>
        <taxon>unclassified sequences</taxon>
        <taxon>metagenomes</taxon>
        <taxon>ecological metagenomes</taxon>
    </lineage>
</organism>
<dbReference type="InterPro" id="IPR046373">
    <property type="entry name" value="Acyl-CoA_Oxase/DH_mid-dom_sf"/>
</dbReference>
<comment type="similarity">
    <text evidence="2">Belongs to the acyl-CoA dehydrogenase family.</text>
</comment>
<feature type="domain" description="Acyl-CoA oxidase/dehydrogenase middle" evidence="7">
    <location>
        <begin position="132"/>
        <end position="228"/>
    </location>
</feature>
<dbReference type="GO" id="GO:0008470">
    <property type="term" value="F:3-methylbutanoyl-CoA dehydrogenase activity"/>
    <property type="evidence" value="ECO:0007669"/>
    <property type="project" value="TreeGrafter"/>
</dbReference>
<dbReference type="PROSITE" id="PS00072">
    <property type="entry name" value="ACYL_COA_DH_1"/>
    <property type="match status" value="1"/>
</dbReference>
<dbReference type="InterPro" id="IPR013786">
    <property type="entry name" value="AcylCoA_DH/ox_N"/>
</dbReference>
<dbReference type="FunFam" id="1.20.140.10:FF:000001">
    <property type="entry name" value="Acyl-CoA dehydrogenase"/>
    <property type="match status" value="1"/>
</dbReference>
<evidence type="ECO:0000256" key="2">
    <source>
        <dbReference type="ARBA" id="ARBA00009347"/>
    </source>
</evidence>
<dbReference type="FunFam" id="2.40.110.10:FF:000009">
    <property type="entry name" value="Acyl-CoA dehydrogenase"/>
    <property type="match status" value="1"/>
</dbReference>
<feature type="domain" description="Acyl-CoA dehydrogenase/oxidase N-terminal" evidence="8">
    <location>
        <begin position="16"/>
        <end position="127"/>
    </location>
</feature>
<evidence type="ECO:0000259" key="7">
    <source>
        <dbReference type="Pfam" id="PF02770"/>
    </source>
</evidence>
<proteinExistence type="inferred from homology"/>
<evidence type="ECO:0000256" key="4">
    <source>
        <dbReference type="ARBA" id="ARBA00022827"/>
    </source>
</evidence>